<keyword evidence="6" id="KW-1185">Reference proteome</keyword>
<dbReference type="PANTHER" id="PTHR28620">
    <property type="entry name" value="CENTROMERE PROTEIN V"/>
    <property type="match status" value="1"/>
</dbReference>
<accession>A0A0D2EE35</accession>
<dbReference type="SUPFAM" id="SSF51316">
    <property type="entry name" value="Mss4-like"/>
    <property type="match status" value="1"/>
</dbReference>
<keyword evidence="3" id="KW-0862">Zinc</keyword>
<evidence type="ECO:0000313" key="6">
    <source>
        <dbReference type="Proteomes" id="UP000054266"/>
    </source>
</evidence>
<dbReference type="Gene3D" id="2.170.150.70">
    <property type="match status" value="1"/>
</dbReference>
<evidence type="ECO:0000313" key="5">
    <source>
        <dbReference type="EMBL" id="KIW72542.1"/>
    </source>
</evidence>
<sequence>MSNTEQEDVKRTFHGSCHCKFITYTAAIPQSRLDNPRAGRCNCTICLKQGYTGILIPRSDFQLISPSTLSQCKDYRMNPAHNIHKYFCGTCGIHVAAEGTFEWKGETVEFFHFNVVTLEQPQEGLDLSQWKMSYTDGRNDRFENIRDDVPWLGGVL</sequence>
<evidence type="ECO:0000256" key="3">
    <source>
        <dbReference type="ARBA" id="ARBA00022833"/>
    </source>
</evidence>
<organism evidence="5 6">
    <name type="scientific">Phialophora macrospora</name>
    <dbReference type="NCBI Taxonomy" id="1851006"/>
    <lineage>
        <taxon>Eukaryota</taxon>
        <taxon>Fungi</taxon>
        <taxon>Dikarya</taxon>
        <taxon>Ascomycota</taxon>
        <taxon>Pezizomycotina</taxon>
        <taxon>Eurotiomycetes</taxon>
        <taxon>Chaetothyriomycetidae</taxon>
        <taxon>Chaetothyriales</taxon>
        <taxon>Herpotrichiellaceae</taxon>
        <taxon>Phialophora</taxon>
    </lineage>
</organism>
<dbReference type="InterPro" id="IPR006913">
    <property type="entry name" value="CENP-V/GFA"/>
</dbReference>
<dbReference type="GO" id="GO:0016846">
    <property type="term" value="F:carbon-sulfur lyase activity"/>
    <property type="evidence" value="ECO:0007669"/>
    <property type="project" value="InterPro"/>
</dbReference>
<keyword evidence="2" id="KW-0479">Metal-binding</keyword>
<gene>
    <name evidence="5" type="ORF">PV04_00727</name>
</gene>
<feature type="domain" description="CENP-V/GFA" evidence="4">
    <location>
        <begin position="13"/>
        <end position="131"/>
    </location>
</feature>
<comment type="similarity">
    <text evidence="1">Belongs to the Gfa family.</text>
</comment>
<dbReference type="GO" id="GO:0046872">
    <property type="term" value="F:metal ion binding"/>
    <property type="evidence" value="ECO:0007669"/>
    <property type="project" value="UniProtKB-KW"/>
</dbReference>
<evidence type="ECO:0000259" key="4">
    <source>
        <dbReference type="PROSITE" id="PS51891"/>
    </source>
</evidence>
<dbReference type="InterPro" id="IPR052355">
    <property type="entry name" value="CENP-V-like"/>
</dbReference>
<evidence type="ECO:0000256" key="1">
    <source>
        <dbReference type="ARBA" id="ARBA00005495"/>
    </source>
</evidence>
<dbReference type="Pfam" id="PF04828">
    <property type="entry name" value="GFA"/>
    <property type="match status" value="1"/>
</dbReference>
<evidence type="ECO:0000256" key="2">
    <source>
        <dbReference type="ARBA" id="ARBA00022723"/>
    </source>
</evidence>
<dbReference type="PROSITE" id="PS51891">
    <property type="entry name" value="CENP_V_GFA"/>
    <property type="match status" value="1"/>
</dbReference>
<reference evidence="5 6" key="1">
    <citation type="submission" date="2015-01" db="EMBL/GenBank/DDBJ databases">
        <title>The Genome Sequence of Capronia semiimmersa CBS27337.</title>
        <authorList>
            <consortium name="The Broad Institute Genomics Platform"/>
            <person name="Cuomo C."/>
            <person name="de Hoog S."/>
            <person name="Gorbushina A."/>
            <person name="Stielow B."/>
            <person name="Teixiera M."/>
            <person name="Abouelleil A."/>
            <person name="Chapman S.B."/>
            <person name="Priest M."/>
            <person name="Young S.K."/>
            <person name="Wortman J."/>
            <person name="Nusbaum C."/>
            <person name="Birren B."/>
        </authorList>
    </citation>
    <scope>NUCLEOTIDE SEQUENCE [LARGE SCALE GENOMIC DNA]</scope>
    <source>
        <strain evidence="5 6">CBS 27337</strain>
    </source>
</reference>
<protein>
    <recommendedName>
        <fullName evidence="4">CENP-V/GFA domain-containing protein</fullName>
    </recommendedName>
</protein>
<dbReference type="HOGENOM" id="CLU_055491_7_3_1"/>
<dbReference type="EMBL" id="KN846956">
    <property type="protein sequence ID" value="KIW72542.1"/>
    <property type="molecule type" value="Genomic_DNA"/>
</dbReference>
<dbReference type="PANTHER" id="PTHR28620:SF1">
    <property type="entry name" value="CENP-V_GFA DOMAIN-CONTAINING PROTEIN"/>
    <property type="match status" value="1"/>
</dbReference>
<dbReference type="InterPro" id="IPR011057">
    <property type="entry name" value="Mss4-like_sf"/>
</dbReference>
<proteinExistence type="inferred from homology"/>
<dbReference type="AlphaFoldDB" id="A0A0D2EE35"/>
<dbReference type="Proteomes" id="UP000054266">
    <property type="component" value="Unassembled WGS sequence"/>
</dbReference>
<name>A0A0D2EE35_9EURO</name>